<dbReference type="STRING" id="1715692.RUE5091_01567"/>
<feature type="repeat" description="TPR" evidence="1">
    <location>
        <begin position="414"/>
        <end position="447"/>
    </location>
</feature>
<dbReference type="SUPFAM" id="SSF55073">
    <property type="entry name" value="Nucleotide cyclase"/>
    <property type="match status" value="1"/>
</dbReference>
<dbReference type="Pfam" id="PF13181">
    <property type="entry name" value="TPR_8"/>
    <property type="match status" value="2"/>
</dbReference>
<dbReference type="SMART" id="SM00028">
    <property type="entry name" value="TPR"/>
    <property type="match status" value="5"/>
</dbReference>
<dbReference type="CDD" id="cd07302">
    <property type="entry name" value="CHD"/>
    <property type="match status" value="1"/>
</dbReference>
<sequence>MSREHTHRRLAAILVADVVGYSQRMSTDEVGTLALLNAAYAETVRPAVSRYSGRVFKEMGDGLLVEFASAVDAVLCAWEIQEAIRQQRLEIGDDCLEFRIGINVGDVIIDGDDVFGDGVNVASRLEAVADSGGVALSEEVYRHVVRKVDLNFDDLGNHQFKNISRPIHVYRLVTAKEPIVPIDVEVLLARPALVVLPLTNMSGDPDQDYFADGLTEDIITALSCWRYFPVIARNSSFAFKGETVNVKTIADKLGARYVLEGSVRKSGDHVRISARLIDAITEHHVWAERFDGALGSIFELQDEITEKIAAIVAPELERAERKRLSSAKGAISAWDLHQRGMSCFYQTNRQSNATAKEFFKKAIESDPNFSTAYASMAFCYHAEVAIWQVDNREEILSKAIAAATKAVELDNGDSYAQAILGTVYLRMGKHDLGLACCRHAIALNPSNSLAHAILGNALSFAGHPIEGISSIQRALLLNPHDPNAHFYINMIARSYLTAREHDQAVEFARESIGRHANHAFAYIVLASALGHLGKREEAKTAIDECERIDPGRIAMEARVLPVVFQNLSDAKHVMDGLHKAGWAESPQLSKPIGKL</sequence>
<dbReference type="InterPro" id="IPR011990">
    <property type="entry name" value="TPR-like_helical_dom_sf"/>
</dbReference>
<dbReference type="PROSITE" id="PS50005">
    <property type="entry name" value="TPR"/>
    <property type="match status" value="1"/>
</dbReference>
<evidence type="ECO:0000259" key="2">
    <source>
        <dbReference type="PROSITE" id="PS50125"/>
    </source>
</evidence>
<reference evidence="4" key="1">
    <citation type="submission" date="2015-09" db="EMBL/GenBank/DDBJ databases">
        <authorList>
            <person name="Rodrigo-Torres L."/>
            <person name="Arahal D.R."/>
        </authorList>
    </citation>
    <scope>NUCLEOTIDE SEQUENCE [LARGE SCALE GENOMIC DNA]</scope>
    <source>
        <strain evidence="4">CECT 5091</strain>
    </source>
</reference>
<accession>A0A0P1I7T5</accession>
<dbReference type="OrthoDB" id="54411at2"/>
<name>A0A0P1I7T5_9RHOB</name>
<dbReference type="GO" id="GO:0006171">
    <property type="term" value="P:cAMP biosynthetic process"/>
    <property type="evidence" value="ECO:0007669"/>
    <property type="project" value="TreeGrafter"/>
</dbReference>
<dbReference type="InterPro" id="IPR050697">
    <property type="entry name" value="Adenylyl/Guanylyl_Cyclase_3/4"/>
</dbReference>
<dbReference type="InterPro" id="IPR001054">
    <property type="entry name" value="A/G_cyclase"/>
</dbReference>
<dbReference type="InterPro" id="IPR019734">
    <property type="entry name" value="TPR_rpt"/>
</dbReference>
<organism evidence="3 4">
    <name type="scientific">Ruegeria denitrificans</name>
    <dbReference type="NCBI Taxonomy" id="1715692"/>
    <lineage>
        <taxon>Bacteria</taxon>
        <taxon>Pseudomonadati</taxon>
        <taxon>Pseudomonadota</taxon>
        <taxon>Alphaproteobacteria</taxon>
        <taxon>Rhodobacterales</taxon>
        <taxon>Roseobacteraceae</taxon>
        <taxon>Ruegeria</taxon>
    </lineage>
</organism>
<proteinExistence type="predicted"/>
<protein>
    <submittedName>
        <fullName evidence="3">Invasion protein regulator</fullName>
    </submittedName>
</protein>
<dbReference type="PROSITE" id="PS50125">
    <property type="entry name" value="GUANYLATE_CYCLASE_2"/>
    <property type="match status" value="1"/>
</dbReference>
<evidence type="ECO:0000313" key="4">
    <source>
        <dbReference type="Proteomes" id="UP000051260"/>
    </source>
</evidence>
<dbReference type="AlphaFoldDB" id="A0A0P1I7T5"/>
<dbReference type="GO" id="GO:0004016">
    <property type="term" value="F:adenylate cyclase activity"/>
    <property type="evidence" value="ECO:0007669"/>
    <property type="project" value="UniProtKB-ARBA"/>
</dbReference>
<dbReference type="Gene3D" id="1.25.40.10">
    <property type="entry name" value="Tetratricopeptide repeat domain"/>
    <property type="match status" value="1"/>
</dbReference>
<keyword evidence="1" id="KW-0802">TPR repeat</keyword>
<evidence type="ECO:0000313" key="3">
    <source>
        <dbReference type="EMBL" id="CUJ95647.1"/>
    </source>
</evidence>
<dbReference type="SUPFAM" id="SSF48452">
    <property type="entry name" value="TPR-like"/>
    <property type="match status" value="1"/>
</dbReference>
<dbReference type="GO" id="GO:0035556">
    <property type="term" value="P:intracellular signal transduction"/>
    <property type="evidence" value="ECO:0007669"/>
    <property type="project" value="InterPro"/>
</dbReference>
<gene>
    <name evidence="3" type="ORF">RUE5091_01567</name>
</gene>
<dbReference type="Pfam" id="PF00211">
    <property type="entry name" value="Guanylate_cyc"/>
    <property type="match status" value="1"/>
</dbReference>
<dbReference type="RefSeq" id="WP_058281301.1">
    <property type="nucleotide sequence ID" value="NZ_CYUD01000004.1"/>
</dbReference>
<dbReference type="Proteomes" id="UP000051260">
    <property type="component" value="Unassembled WGS sequence"/>
</dbReference>
<dbReference type="InterPro" id="IPR029787">
    <property type="entry name" value="Nucleotide_cyclase"/>
</dbReference>
<evidence type="ECO:0000256" key="1">
    <source>
        <dbReference type="PROSITE-ProRule" id="PRU00339"/>
    </source>
</evidence>
<keyword evidence="4" id="KW-1185">Reference proteome</keyword>
<dbReference type="EMBL" id="CYUD01000004">
    <property type="protein sequence ID" value="CUJ95647.1"/>
    <property type="molecule type" value="Genomic_DNA"/>
</dbReference>
<dbReference type="PANTHER" id="PTHR43081:SF19">
    <property type="entry name" value="PH-SENSITIVE ADENYLATE CYCLASE RV1264"/>
    <property type="match status" value="1"/>
</dbReference>
<feature type="domain" description="Guanylate cyclase" evidence="2">
    <location>
        <begin position="12"/>
        <end position="126"/>
    </location>
</feature>
<dbReference type="Gene3D" id="3.30.70.1230">
    <property type="entry name" value="Nucleotide cyclase"/>
    <property type="match status" value="1"/>
</dbReference>
<dbReference type="PANTHER" id="PTHR43081">
    <property type="entry name" value="ADENYLATE CYCLASE, TERMINAL-DIFFERENTIATION SPECIFIC-RELATED"/>
    <property type="match status" value="1"/>
</dbReference>
<dbReference type="Gene3D" id="3.40.50.10070">
    <property type="entry name" value="TolB, N-terminal domain"/>
    <property type="match status" value="1"/>
</dbReference>